<proteinExistence type="predicted"/>
<evidence type="ECO:0000259" key="1">
    <source>
        <dbReference type="PROSITE" id="PS50801"/>
    </source>
</evidence>
<accession>A0ABW3FSV6</accession>
<comment type="caution">
    <text evidence="2">The sequence shown here is derived from an EMBL/GenBank/DDBJ whole genome shotgun (WGS) entry which is preliminary data.</text>
</comment>
<feature type="domain" description="STAS" evidence="1">
    <location>
        <begin position="26"/>
        <end position="128"/>
    </location>
</feature>
<dbReference type="PROSITE" id="PS50801">
    <property type="entry name" value="STAS"/>
    <property type="match status" value="1"/>
</dbReference>
<dbReference type="RefSeq" id="WP_263253960.1">
    <property type="nucleotide sequence ID" value="NZ_BAABLT010000006.1"/>
</dbReference>
<protein>
    <submittedName>
        <fullName evidence="2">STAS domain-containing protein</fullName>
    </submittedName>
</protein>
<dbReference type="PANTHER" id="PTHR33495:SF2">
    <property type="entry name" value="ANTI-SIGMA FACTOR ANTAGONIST TM_1081-RELATED"/>
    <property type="match status" value="1"/>
</dbReference>
<dbReference type="Proteomes" id="UP001597018">
    <property type="component" value="Unassembled WGS sequence"/>
</dbReference>
<organism evidence="2 3">
    <name type="scientific">Saccharopolyspora rosea</name>
    <dbReference type="NCBI Taxonomy" id="524884"/>
    <lineage>
        <taxon>Bacteria</taxon>
        <taxon>Bacillati</taxon>
        <taxon>Actinomycetota</taxon>
        <taxon>Actinomycetes</taxon>
        <taxon>Pseudonocardiales</taxon>
        <taxon>Pseudonocardiaceae</taxon>
        <taxon>Saccharopolyspora</taxon>
    </lineage>
</organism>
<dbReference type="Gene3D" id="3.30.750.24">
    <property type="entry name" value="STAS domain"/>
    <property type="match status" value="1"/>
</dbReference>
<name>A0ABW3FSV6_9PSEU</name>
<dbReference type="EMBL" id="JBHTIW010000008">
    <property type="protein sequence ID" value="MFD0920793.1"/>
    <property type="molecule type" value="Genomic_DNA"/>
</dbReference>
<dbReference type="SUPFAM" id="SSF52091">
    <property type="entry name" value="SpoIIaa-like"/>
    <property type="match status" value="1"/>
</dbReference>
<gene>
    <name evidence="2" type="ORF">ACFQ16_13650</name>
</gene>
<dbReference type="Pfam" id="PF01740">
    <property type="entry name" value="STAS"/>
    <property type="match status" value="1"/>
</dbReference>
<sequence>MSEPGIPVPRPATGDVLHLSTRYPAEDVEVLRATGVVDIDGATAFAEALRGVLSGDARQVVLDLSGLSVLSTHGVVALLEAGHRALMRGIALALVTGGNTAVDRMLHMLDVADRFHCADTVEAAVAPARPTRLPVG</sequence>
<evidence type="ECO:0000313" key="2">
    <source>
        <dbReference type="EMBL" id="MFD0920793.1"/>
    </source>
</evidence>
<dbReference type="InterPro" id="IPR036513">
    <property type="entry name" value="STAS_dom_sf"/>
</dbReference>
<dbReference type="InterPro" id="IPR002645">
    <property type="entry name" value="STAS_dom"/>
</dbReference>
<dbReference type="PANTHER" id="PTHR33495">
    <property type="entry name" value="ANTI-SIGMA FACTOR ANTAGONIST TM_1081-RELATED-RELATED"/>
    <property type="match status" value="1"/>
</dbReference>
<evidence type="ECO:0000313" key="3">
    <source>
        <dbReference type="Proteomes" id="UP001597018"/>
    </source>
</evidence>
<reference evidence="3" key="1">
    <citation type="journal article" date="2019" name="Int. J. Syst. Evol. Microbiol.">
        <title>The Global Catalogue of Microorganisms (GCM) 10K type strain sequencing project: providing services to taxonomists for standard genome sequencing and annotation.</title>
        <authorList>
            <consortium name="The Broad Institute Genomics Platform"/>
            <consortium name="The Broad Institute Genome Sequencing Center for Infectious Disease"/>
            <person name="Wu L."/>
            <person name="Ma J."/>
        </authorList>
    </citation>
    <scope>NUCLEOTIDE SEQUENCE [LARGE SCALE GENOMIC DNA]</scope>
    <source>
        <strain evidence="3">CCUG 56401</strain>
    </source>
</reference>
<dbReference type="CDD" id="cd07043">
    <property type="entry name" value="STAS_anti-anti-sigma_factors"/>
    <property type="match status" value="1"/>
</dbReference>
<keyword evidence="3" id="KW-1185">Reference proteome</keyword>